<feature type="transmembrane region" description="Helical" evidence="9">
    <location>
        <begin position="139"/>
        <end position="162"/>
    </location>
</feature>
<feature type="region of interest" description="Disordered" evidence="8">
    <location>
        <begin position="171"/>
        <end position="232"/>
    </location>
</feature>
<dbReference type="NCBIfam" id="TIGR03426">
    <property type="entry name" value="shape_MreD"/>
    <property type="match status" value="1"/>
</dbReference>
<gene>
    <name evidence="10" type="primary">mreD</name>
    <name evidence="10" type="ORF">ACEZDJ_01760</name>
</gene>
<feature type="transmembrane region" description="Helical" evidence="9">
    <location>
        <begin position="6"/>
        <end position="29"/>
    </location>
</feature>
<keyword evidence="11" id="KW-1185">Reference proteome</keyword>
<feature type="compositionally biased region" description="Basic residues" evidence="8">
    <location>
        <begin position="223"/>
        <end position="232"/>
    </location>
</feature>
<evidence type="ECO:0000256" key="5">
    <source>
        <dbReference type="ARBA" id="ARBA00022960"/>
    </source>
</evidence>
<protein>
    <submittedName>
        <fullName evidence="10">Rod shape-determining protein MreD</fullName>
    </submittedName>
</protein>
<evidence type="ECO:0000313" key="10">
    <source>
        <dbReference type="EMBL" id="MFC1400013.1"/>
    </source>
</evidence>
<dbReference type="Pfam" id="PF04093">
    <property type="entry name" value="MreD"/>
    <property type="match status" value="1"/>
</dbReference>
<feature type="transmembrane region" description="Helical" evidence="9">
    <location>
        <begin position="36"/>
        <end position="62"/>
    </location>
</feature>
<dbReference type="RefSeq" id="WP_030250643.1">
    <property type="nucleotide sequence ID" value="NZ_JBHEZZ010000001.1"/>
</dbReference>
<dbReference type="InterPro" id="IPR007227">
    <property type="entry name" value="Cell_shape_determining_MreD"/>
</dbReference>
<organism evidence="10 11">
    <name type="scientific">Streptacidiphilus cavernicola</name>
    <dbReference type="NCBI Taxonomy" id="3342716"/>
    <lineage>
        <taxon>Bacteria</taxon>
        <taxon>Bacillati</taxon>
        <taxon>Actinomycetota</taxon>
        <taxon>Actinomycetes</taxon>
        <taxon>Kitasatosporales</taxon>
        <taxon>Streptomycetaceae</taxon>
        <taxon>Streptacidiphilus</taxon>
    </lineage>
</organism>
<accession>A0ABV6UEX7</accession>
<evidence type="ECO:0000256" key="8">
    <source>
        <dbReference type="SAM" id="MobiDB-lite"/>
    </source>
</evidence>
<feature type="compositionally biased region" description="Low complexity" evidence="8">
    <location>
        <begin position="184"/>
        <end position="197"/>
    </location>
</feature>
<keyword evidence="7 9" id="KW-0472">Membrane</keyword>
<feature type="transmembrane region" description="Helical" evidence="9">
    <location>
        <begin position="103"/>
        <end position="127"/>
    </location>
</feature>
<evidence type="ECO:0000256" key="7">
    <source>
        <dbReference type="ARBA" id="ARBA00023136"/>
    </source>
</evidence>
<comment type="subcellular location">
    <subcellularLocation>
        <location evidence="1">Cell membrane</location>
        <topology evidence="1">Multi-pass membrane protein</topology>
    </subcellularLocation>
</comment>
<reference evidence="10 11" key="1">
    <citation type="submission" date="2024-09" db="EMBL/GenBank/DDBJ databases">
        <authorList>
            <person name="Lee S.D."/>
        </authorList>
    </citation>
    <scope>NUCLEOTIDE SEQUENCE [LARGE SCALE GENOMIC DNA]</scope>
    <source>
        <strain evidence="10 11">N1-5</strain>
    </source>
</reference>
<evidence type="ECO:0000256" key="3">
    <source>
        <dbReference type="ARBA" id="ARBA00022475"/>
    </source>
</evidence>
<keyword evidence="3" id="KW-1003">Cell membrane</keyword>
<keyword evidence="6 9" id="KW-1133">Transmembrane helix</keyword>
<comment type="caution">
    <text evidence="10">The sequence shown here is derived from an EMBL/GenBank/DDBJ whole genome shotgun (WGS) entry which is preliminary data.</text>
</comment>
<proteinExistence type="inferred from homology"/>
<dbReference type="EMBL" id="JBHEZZ010000001">
    <property type="protein sequence ID" value="MFC1400013.1"/>
    <property type="molecule type" value="Genomic_DNA"/>
</dbReference>
<evidence type="ECO:0000256" key="4">
    <source>
        <dbReference type="ARBA" id="ARBA00022692"/>
    </source>
</evidence>
<feature type="compositionally biased region" description="Gly residues" evidence="8">
    <location>
        <begin position="172"/>
        <end position="183"/>
    </location>
</feature>
<feature type="transmembrane region" description="Helical" evidence="9">
    <location>
        <begin position="74"/>
        <end position="91"/>
    </location>
</feature>
<comment type="similarity">
    <text evidence="2">Belongs to the MreD family.</text>
</comment>
<sequence length="232" mass="22837">MWLHRILLSTVLVVVALVVQVSVFARLGLPGAVPDLMLLVVIGLALVYGPKGGCLVGFGAGLLADLAPPSDHAVGRYALVLCVLGYAAGLLRPESGQIRSVLTPLLVVAAAAFAATLLYAGVGALVGDSAARHVGVGSLLVTSVIYDVLLAPFVVPGVMALARRSIAVPVSSGGGTAGSGGGSPKAARGGLSRRGSMFGQGGSRSGGSAGLGTVSGFGGSKPGRTKIKTSGE</sequence>
<name>A0ABV6UEX7_9ACTN</name>
<keyword evidence="5" id="KW-0133">Cell shape</keyword>
<evidence type="ECO:0000256" key="1">
    <source>
        <dbReference type="ARBA" id="ARBA00004651"/>
    </source>
</evidence>
<feature type="compositionally biased region" description="Gly residues" evidence="8">
    <location>
        <begin position="198"/>
        <end position="221"/>
    </location>
</feature>
<keyword evidence="4 9" id="KW-0812">Transmembrane</keyword>
<evidence type="ECO:0000313" key="11">
    <source>
        <dbReference type="Proteomes" id="UP001592528"/>
    </source>
</evidence>
<dbReference type="Proteomes" id="UP001592528">
    <property type="component" value="Unassembled WGS sequence"/>
</dbReference>
<evidence type="ECO:0000256" key="6">
    <source>
        <dbReference type="ARBA" id="ARBA00022989"/>
    </source>
</evidence>
<evidence type="ECO:0000256" key="2">
    <source>
        <dbReference type="ARBA" id="ARBA00007776"/>
    </source>
</evidence>
<evidence type="ECO:0000256" key="9">
    <source>
        <dbReference type="SAM" id="Phobius"/>
    </source>
</evidence>